<reference evidence="2" key="1">
    <citation type="submission" date="2021-01" db="EMBL/GenBank/DDBJ databases">
        <authorList>
            <person name="Corre E."/>
            <person name="Pelletier E."/>
            <person name="Niang G."/>
            <person name="Scheremetjew M."/>
            <person name="Finn R."/>
            <person name="Kale V."/>
            <person name="Holt S."/>
            <person name="Cochrane G."/>
            <person name="Meng A."/>
            <person name="Brown T."/>
            <person name="Cohen L."/>
        </authorList>
    </citation>
    <scope>NUCLEOTIDE SEQUENCE</scope>
    <source>
        <strain evidence="2">CCMP2058</strain>
    </source>
</reference>
<dbReference type="SUPFAM" id="SSF52833">
    <property type="entry name" value="Thioredoxin-like"/>
    <property type="match status" value="1"/>
</dbReference>
<protein>
    <submittedName>
        <fullName evidence="2">Uncharacterized protein</fullName>
    </submittedName>
</protein>
<feature type="region of interest" description="Disordered" evidence="1">
    <location>
        <begin position="933"/>
        <end position="963"/>
    </location>
</feature>
<sequence length="963" mass="111462">MVKAYRLEIAASAVTICLVFCWTSTPALQSYKSSGSRTHTSSARLPPSFQRVPHTTLRNPAARNPRNLAVRVREDEIYPDFWEIKKNNLNRQLPADGSFIMENIVYPPIDQKPPPLRGRPTWNKFTNDSMAHILKTRPVLEYLDLLNDTETASFFDGLYKANKPMDYMFKYDNTLKMIMEQYLEEFWWEGIMAFGKSPLWKNYMQQNSKIWGDGMLFSKEEFMSRDLSKFIKKITGTQQQKDHIALAGGFVQIVDEIVEDPSIIHRLYNKTFGKEFVATGNRNARNVELMVEKWLNENPPEKFMVLEGNKIDPNIFVSGFRYDDDEDGDEAMLKLPSDDPKRRLPLWVDEKDVKVDEQGREYIELKDHEDEMVTMLGGDPTMGGTPKREYLFDWEPNNDIMNWTRTQGNSLDMDLRQNSELEMYEEDPIFRKLRETKAKWTEGYNDIKEWREEIRMPTPAPTYLPPTPAPTPFPSFATKPLGQVIDPETVVSMYNPIAFWDEEEDGPVPEGPEEPVIQTTLGKIVENKRVALFSIPSPFSPLDHESRGPEIAEGMEQMMLIYDAVIIVSPADPLVLRAWAIGAELDGKAWILSDPKSEIASTLDRICFPEGHNPNGIPTRFSCVLNNMVVEKHFDGDDLSVNIDDNLSISDYPASVNALLSDGYPELAKIVRNETFHREEEDKEAEEETKEMLDDEYHKYVLSYYDHNRERILKVFGHYNETGEFPGDFDPENPFTLPGHDGYSEPLLEAQRLFSPRETRWDSPMSVASPDTAELTDELIRMEQRNYVQNMGDYEKEWKFWRERKRDADQPMLSELGYKALESGSIYFDPVYGTWTRRNRPENLLKTDELAGPFTVRDMVQQYSQALFTSRMYHIHDTIKGMNDMEIDHESGLTYNVWEGIPGLAQAKQDEYELPEWALESIMNRKVEQMQNLQKGLTRDGEAPSTEKTLEDYLNDDEPDYDE</sequence>
<feature type="compositionally biased region" description="Polar residues" evidence="1">
    <location>
        <begin position="32"/>
        <end position="43"/>
    </location>
</feature>
<proteinExistence type="predicted"/>
<feature type="region of interest" description="Disordered" evidence="1">
    <location>
        <begin position="32"/>
        <end position="60"/>
    </location>
</feature>
<feature type="compositionally biased region" description="Acidic residues" evidence="1">
    <location>
        <begin position="953"/>
        <end position="963"/>
    </location>
</feature>
<accession>A0A7S0H9M0</accession>
<dbReference type="InterPro" id="IPR036249">
    <property type="entry name" value="Thioredoxin-like_sf"/>
</dbReference>
<dbReference type="Gene3D" id="3.40.30.10">
    <property type="entry name" value="Glutaredoxin"/>
    <property type="match status" value="1"/>
</dbReference>
<dbReference type="EMBL" id="HBEM01033824">
    <property type="protein sequence ID" value="CAD8464116.1"/>
    <property type="molecule type" value="Transcribed_RNA"/>
</dbReference>
<evidence type="ECO:0000313" key="2">
    <source>
        <dbReference type="EMBL" id="CAD8464116.1"/>
    </source>
</evidence>
<name>A0A7S0H9M0_9EUKA</name>
<gene>
    <name evidence="2" type="ORF">LAMO00422_LOCUS23082</name>
</gene>
<organism evidence="2">
    <name type="scientific">Amorphochlora amoebiformis</name>
    <dbReference type="NCBI Taxonomy" id="1561963"/>
    <lineage>
        <taxon>Eukaryota</taxon>
        <taxon>Sar</taxon>
        <taxon>Rhizaria</taxon>
        <taxon>Cercozoa</taxon>
        <taxon>Chlorarachniophyceae</taxon>
        <taxon>Amorphochlora</taxon>
    </lineage>
</organism>
<evidence type="ECO:0000256" key="1">
    <source>
        <dbReference type="SAM" id="MobiDB-lite"/>
    </source>
</evidence>
<dbReference type="AlphaFoldDB" id="A0A7S0H9M0"/>